<feature type="region of interest" description="Disordered" evidence="1">
    <location>
        <begin position="447"/>
        <end position="499"/>
    </location>
</feature>
<dbReference type="PANTHER" id="PTHR33223:SF11">
    <property type="entry name" value="ELEMENT PROTEIN, PUTATIVE-RELATED"/>
    <property type="match status" value="1"/>
</dbReference>
<dbReference type="PANTHER" id="PTHR33223">
    <property type="entry name" value="CCHC-TYPE DOMAIN-CONTAINING PROTEIN"/>
    <property type="match status" value="1"/>
</dbReference>
<sequence length="499" mass="57018">MYVNRSNGSQVGHQDYIGNLNDVNDRTVSNPIPLGGVDSFPLPPIEGNVVLHVTSTILQLIQMKGLYGGLNVSQESVHLKLFPFSLMDEASKWLAELQRDSITYWDELTIAFYVRFFPLSMMMTLRDSIQGYKCLEGEPIHETWLRFKKLVLQSTPYTYNSCVVECYKRHEIFWESSSEVRLCMSNPRSKRVPLLLYDPEFQRTLRKMFTITSTIIQLLNLKGIFRGAAVDDANQHLMNFLAICKSQEIPGVNQTSMRLRLFPLSLTGEATNWLNEMPDDSIRTWTELKEAFLERFFPESKELQMKDEISTHKQLLGEAIHDTWWRFSQKLKKYPNHDLTERHLKQAFYRSLNYVTKPVVDTICGGSFMGKSFAESIGVYVPPGNRDRACGSSSGSKLEDMMTKQQLGQFSASLNQRKNGSLPSDTIQNPKKDGHCMAIATRSGKFLTDPMSAGTKHEQVLEQAGRDEDETVHVDDSEEVQHKSQHARGKEKEVDENLH</sequence>
<feature type="region of interest" description="Disordered" evidence="1">
    <location>
        <begin position="413"/>
        <end position="432"/>
    </location>
</feature>
<keyword evidence="4" id="KW-1185">Reference proteome</keyword>
<dbReference type="Pfam" id="PF03732">
    <property type="entry name" value="Retrotrans_gag"/>
    <property type="match status" value="2"/>
</dbReference>
<feature type="compositionally biased region" description="Basic and acidic residues" evidence="1">
    <location>
        <begin position="455"/>
        <end position="499"/>
    </location>
</feature>
<feature type="domain" description="Retrotransposon gag" evidence="2">
    <location>
        <begin position="80"/>
        <end position="155"/>
    </location>
</feature>
<accession>A0AAV9L6W4</accession>
<gene>
    <name evidence="3" type="ORF">R3W88_011698</name>
</gene>
<organism evidence="3 4">
    <name type="scientific">Solanum pinnatisectum</name>
    <name type="common">tansyleaf nightshade</name>
    <dbReference type="NCBI Taxonomy" id="50273"/>
    <lineage>
        <taxon>Eukaryota</taxon>
        <taxon>Viridiplantae</taxon>
        <taxon>Streptophyta</taxon>
        <taxon>Embryophyta</taxon>
        <taxon>Tracheophyta</taxon>
        <taxon>Spermatophyta</taxon>
        <taxon>Magnoliopsida</taxon>
        <taxon>eudicotyledons</taxon>
        <taxon>Gunneridae</taxon>
        <taxon>Pentapetalae</taxon>
        <taxon>asterids</taxon>
        <taxon>lamiids</taxon>
        <taxon>Solanales</taxon>
        <taxon>Solanaceae</taxon>
        <taxon>Solanoideae</taxon>
        <taxon>Solaneae</taxon>
        <taxon>Solanum</taxon>
    </lineage>
</organism>
<evidence type="ECO:0000259" key="2">
    <source>
        <dbReference type="Pfam" id="PF03732"/>
    </source>
</evidence>
<name>A0AAV9L6W4_9SOLN</name>
<dbReference type="Proteomes" id="UP001311915">
    <property type="component" value="Unassembled WGS sequence"/>
</dbReference>
<dbReference type="AlphaFoldDB" id="A0AAV9L6W4"/>
<comment type="caution">
    <text evidence="3">The sequence shown here is derived from an EMBL/GenBank/DDBJ whole genome shotgun (WGS) entry which is preliminary data.</text>
</comment>
<evidence type="ECO:0000313" key="3">
    <source>
        <dbReference type="EMBL" id="KAK4721465.1"/>
    </source>
</evidence>
<feature type="domain" description="Retrotransposon gag" evidence="2">
    <location>
        <begin position="260"/>
        <end position="353"/>
    </location>
</feature>
<evidence type="ECO:0000256" key="1">
    <source>
        <dbReference type="SAM" id="MobiDB-lite"/>
    </source>
</evidence>
<evidence type="ECO:0000313" key="4">
    <source>
        <dbReference type="Proteomes" id="UP001311915"/>
    </source>
</evidence>
<reference evidence="3 4" key="1">
    <citation type="submission" date="2023-10" db="EMBL/GenBank/DDBJ databases">
        <title>Genome-Wide Identification Analysis in wild type Solanum Pinnatisectum Reveals Some Genes Defensing Phytophthora Infestans.</title>
        <authorList>
            <person name="Sun C."/>
        </authorList>
    </citation>
    <scope>NUCLEOTIDE SEQUENCE [LARGE SCALE GENOMIC DNA]</scope>
    <source>
        <strain evidence="3">LQN</strain>
        <tissue evidence="3">Leaf</tissue>
    </source>
</reference>
<proteinExistence type="predicted"/>
<protein>
    <recommendedName>
        <fullName evidence="2">Retrotransposon gag domain-containing protein</fullName>
    </recommendedName>
</protein>
<feature type="compositionally biased region" description="Polar residues" evidence="1">
    <location>
        <begin position="413"/>
        <end position="429"/>
    </location>
</feature>
<dbReference type="EMBL" id="JAWPEI010000007">
    <property type="protein sequence ID" value="KAK4721465.1"/>
    <property type="molecule type" value="Genomic_DNA"/>
</dbReference>
<dbReference type="InterPro" id="IPR005162">
    <property type="entry name" value="Retrotrans_gag_dom"/>
</dbReference>